<dbReference type="AlphaFoldDB" id="A0A9N8EUQ5"/>
<proteinExistence type="predicted"/>
<evidence type="ECO:0000256" key="1">
    <source>
        <dbReference type="SAM" id="MobiDB-lite"/>
    </source>
</evidence>
<protein>
    <submittedName>
        <fullName evidence="2">Uncharacterized protein</fullName>
    </submittedName>
</protein>
<dbReference type="EMBL" id="CAICTM010001736">
    <property type="protein sequence ID" value="CAB9525859.1"/>
    <property type="molecule type" value="Genomic_DNA"/>
</dbReference>
<feature type="region of interest" description="Disordered" evidence="1">
    <location>
        <begin position="1"/>
        <end position="27"/>
    </location>
</feature>
<accession>A0A9N8EUQ5</accession>
<reference evidence="2" key="1">
    <citation type="submission" date="2020-06" db="EMBL/GenBank/DDBJ databases">
        <authorList>
            <consortium name="Plant Systems Biology data submission"/>
        </authorList>
    </citation>
    <scope>NUCLEOTIDE SEQUENCE</scope>
    <source>
        <strain evidence="2">D6</strain>
    </source>
</reference>
<name>A0A9N8EUQ5_9STRA</name>
<keyword evidence="3" id="KW-1185">Reference proteome</keyword>
<dbReference type="Proteomes" id="UP001153069">
    <property type="component" value="Unassembled WGS sequence"/>
</dbReference>
<evidence type="ECO:0000313" key="3">
    <source>
        <dbReference type="Proteomes" id="UP001153069"/>
    </source>
</evidence>
<gene>
    <name evidence="2" type="ORF">SEMRO_1738_G294531.1</name>
</gene>
<organism evidence="2 3">
    <name type="scientific">Seminavis robusta</name>
    <dbReference type="NCBI Taxonomy" id="568900"/>
    <lineage>
        <taxon>Eukaryota</taxon>
        <taxon>Sar</taxon>
        <taxon>Stramenopiles</taxon>
        <taxon>Ochrophyta</taxon>
        <taxon>Bacillariophyta</taxon>
        <taxon>Bacillariophyceae</taxon>
        <taxon>Bacillariophycidae</taxon>
        <taxon>Naviculales</taxon>
        <taxon>Naviculaceae</taxon>
        <taxon>Seminavis</taxon>
    </lineage>
</organism>
<comment type="caution">
    <text evidence="2">The sequence shown here is derived from an EMBL/GenBank/DDBJ whole genome shotgun (WGS) entry which is preliminary data.</text>
</comment>
<evidence type="ECO:0000313" key="2">
    <source>
        <dbReference type="EMBL" id="CAB9525859.1"/>
    </source>
</evidence>
<sequence>MTPELWVGRTSTSPRRGPIGRVESSAGVPSRSAKHLCSDLDSERSGRDIRSSILCRPLLFRRPAANTRCL</sequence>